<evidence type="ECO:0000256" key="6">
    <source>
        <dbReference type="ARBA" id="ARBA00023288"/>
    </source>
</evidence>
<evidence type="ECO:0000313" key="9">
    <source>
        <dbReference type="Proteomes" id="UP000582646"/>
    </source>
</evidence>
<proteinExistence type="inferred from homology"/>
<evidence type="ECO:0000256" key="5">
    <source>
        <dbReference type="ARBA" id="ARBA00023139"/>
    </source>
</evidence>
<keyword evidence="3" id="KW-0472">Membrane</keyword>
<dbReference type="PROSITE" id="PS51257">
    <property type="entry name" value="PROKAR_LIPOPROTEIN"/>
    <property type="match status" value="1"/>
</dbReference>
<keyword evidence="9" id="KW-1185">Reference proteome</keyword>
<reference evidence="8 9" key="1">
    <citation type="submission" date="2020-04" db="EMBL/GenBank/DDBJ databases">
        <title>MicrobeNet Type strains.</title>
        <authorList>
            <person name="Nicholson A.C."/>
        </authorList>
    </citation>
    <scope>NUCLEOTIDE SEQUENCE [LARGE SCALE GENOMIC DNA]</scope>
    <source>
        <strain evidence="8 9">DSM 44113</strain>
    </source>
</reference>
<comment type="similarity">
    <text evidence="2">Belongs to the LppX/LprAFG lipoprotein family.</text>
</comment>
<protein>
    <submittedName>
        <fullName evidence="8">LppX_LprAFG lipoprotein</fullName>
    </submittedName>
</protein>
<dbReference type="InterPro" id="IPR009830">
    <property type="entry name" value="LppX/LprAFG"/>
</dbReference>
<keyword evidence="6 8" id="KW-0449">Lipoprotein</keyword>
<keyword evidence="3" id="KW-1003">Cell membrane</keyword>
<feature type="signal peptide" evidence="7">
    <location>
        <begin position="1"/>
        <end position="24"/>
    </location>
</feature>
<dbReference type="GO" id="GO:0030313">
    <property type="term" value="C:cell envelope"/>
    <property type="evidence" value="ECO:0007669"/>
    <property type="project" value="UniProtKB-SubCell"/>
</dbReference>
<dbReference type="Proteomes" id="UP000582646">
    <property type="component" value="Unassembled WGS sequence"/>
</dbReference>
<evidence type="ECO:0000313" key="8">
    <source>
        <dbReference type="EMBL" id="NKY17465.1"/>
    </source>
</evidence>
<name>A0A846WYX6_9ACTN</name>
<gene>
    <name evidence="8" type="ORF">HF999_03620</name>
</gene>
<sequence>MNIRSRSTAAIVALGITVSLGLGACADKGSSSSGGGDATASASAVDATSLLKSASEAAKAVTNAQFLIDVTGTVPNLPLTKATGGINVKPAVQAKGSAELSMGGKLKGDFVFIDGKMYSNISGRYVDYGDGASIFPVALLFDPAKGLPHVLSSISEPVAAGSETIEGAATTKIVGKVRSGDVSALTGTRVVNPETKDVPVPVTVWIQSSGEHQLVRLQLVPAKDAALTMNFSKWGEKVDVVKPSVPAPSAVPSTTPGTPRN</sequence>
<evidence type="ECO:0000256" key="3">
    <source>
        <dbReference type="ARBA" id="ARBA00022475"/>
    </source>
</evidence>
<keyword evidence="5" id="KW-0564">Palmitate</keyword>
<accession>A0A846WYX6</accession>
<dbReference type="Gene3D" id="2.50.20.20">
    <property type="match status" value="1"/>
</dbReference>
<dbReference type="SUPFAM" id="SSF89392">
    <property type="entry name" value="Prokaryotic lipoproteins and lipoprotein localization factors"/>
    <property type="match status" value="1"/>
</dbReference>
<keyword evidence="4 7" id="KW-0732">Signal</keyword>
<dbReference type="RefSeq" id="WP_168544554.1">
    <property type="nucleotide sequence ID" value="NZ_BAAAKS010000002.1"/>
</dbReference>
<comment type="subcellular location">
    <subcellularLocation>
        <location evidence="1">Cell envelope</location>
    </subcellularLocation>
</comment>
<evidence type="ECO:0000256" key="1">
    <source>
        <dbReference type="ARBA" id="ARBA00004196"/>
    </source>
</evidence>
<evidence type="ECO:0000256" key="4">
    <source>
        <dbReference type="ARBA" id="ARBA00022729"/>
    </source>
</evidence>
<evidence type="ECO:0000256" key="7">
    <source>
        <dbReference type="SAM" id="SignalP"/>
    </source>
</evidence>
<dbReference type="AlphaFoldDB" id="A0A846WYX6"/>
<dbReference type="Pfam" id="PF07161">
    <property type="entry name" value="LppX_LprAFG"/>
    <property type="match status" value="1"/>
</dbReference>
<organism evidence="8 9">
    <name type="scientific">Tsukamurella spumae</name>
    <dbReference type="NCBI Taxonomy" id="44753"/>
    <lineage>
        <taxon>Bacteria</taxon>
        <taxon>Bacillati</taxon>
        <taxon>Actinomycetota</taxon>
        <taxon>Actinomycetes</taxon>
        <taxon>Mycobacteriales</taxon>
        <taxon>Tsukamurellaceae</taxon>
        <taxon>Tsukamurella</taxon>
    </lineage>
</organism>
<feature type="chain" id="PRO_5039422095" evidence="7">
    <location>
        <begin position="25"/>
        <end position="261"/>
    </location>
</feature>
<dbReference type="CDD" id="cd16334">
    <property type="entry name" value="LppX-like"/>
    <property type="match status" value="1"/>
</dbReference>
<comment type="caution">
    <text evidence="8">The sequence shown here is derived from an EMBL/GenBank/DDBJ whole genome shotgun (WGS) entry which is preliminary data.</text>
</comment>
<dbReference type="EMBL" id="JAAXOQ010000003">
    <property type="protein sequence ID" value="NKY17465.1"/>
    <property type="molecule type" value="Genomic_DNA"/>
</dbReference>
<evidence type="ECO:0000256" key="2">
    <source>
        <dbReference type="ARBA" id="ARBA00009194"/>
    </source>
</evidence>
<dbReference type="InterPro" id="IPR029046">
    <property type="entry name" value="LolA/LolB/LppX"/>
</dbReference>